<name>A0A921KD74_SPOPS</name>
<gene>
    <name evidence="3" type="ORF">K8V56_09325</name>
</gene>
<feature type="chain" id="PRO_5038578888" description="Lipoprotein" evidence="2">
    <location>
        <begin position="23"/>
        <end position="147"/>
    </location>
</feature>
<keyword evidence="2" id="KW-0732">Signal</keyword>
<evidence type="ECO:0000313" key="4">
    <source>
        <dbReference type="Proteomes" id="UP000698173"/>
    </source>
</evidence>
<evidence type="ECO:0000256" key="1">
    <source>
        <dbReference type="SAM" id="MobiDB-lite"/>
    </source>
</evidence>
<comment type="caution">
    <text evidence="3">The sequence shown here is derived from an EMBL/GenBank/DDBJ whole genome shotgun (WGS) entry which is preliminary data.</text>
</comment>
<reference evidence="3" key="1">
    <citation type="journal article" date="2021" name="PeerJ">
        <title>Extensive microbial diversity within the chicken gut microbiome revealed by metagenomics and culture.</title>
        <authorList>
            <person name="Gilroy R."/>
            <person name="Ravi A."/>
            <person name="Getino M."/>
            <person name="Pursley I."/>
            <person name="Horton D.L."/>
            <person name="Alikhan N.F."/>
            <person name="Baker D."/>
            <person name="Gharbi K."/>
            <person name="Hall N."/>
            <person name="Watson M."/>
            <person name="Adriaenssens E.M."/>
            <person name="Foster-Nyarko E."/>
            <person name="Jarju S."/>
            <person name="Secka A."/>
            <person name="Antonio M."/>
            <person name="Oren A."/>
            <person name="Chaudhuri R.R."/>
            <person name="La Ragione R."/>
            <person name="Hildebrand F."/>
            <person name="Pallen M.J."/>
        </authorList>
    </citation>
    <scope>NUCLEOTIDE SEQUENCE</scope>
    <source>
        <strain evidence="3">CHK171-7178</strain>
    </source>
</reference>
<feature type="signal peptide" evidence="2">
    <location>
        <begin position="1"/>
        <end position="22"/>
    </location>
</feature>
<accession>A0A921KD74</accession>
<organism evidence="3 4">
    <name type="scientific">Sporosarcina psychrophila</name>
    <name type="common">Bacillus psychrophilus</name>
    <dbReference type="NCBI Taxonomy" id="1476"/>
    <lineage>
        <taxon>Bacteria</taxon>
        <taxon>Bacillati</taxon>
        <taxon>Bacillota</taxon>
        <taxon>Bacilli</taxon>
        <taxon>Bacillales</taxon>
        <taxon>Caryophanaceae</taxon>
        <taxon>Sporosarcina</taxon>
    </lineage>
</organism>
<evidence type="ECO:0008006" key="5">
    <source>
        <dbReference type="Google" id="ProtNLM"/>
    </source>
</evidence>
<dbReference type="Proteomes" id="UP000698173">
    <property type="component" value="Unassembled WGS sequence"/>
</dbReference>
<feature type="region of interest" description="Disordered" evidence="1">
    <location>
        <begin position="22"/>
        <end position="68"/>
    </location>
</feature>
<proteinExistence type="predicted"/>
<evidence type="ECO:0000256" key="2">
    <source>
        <dbReference type="SAM" id="SignalP"/>
    </source>
</evidence>
<dbReference type="PROSITE" id="PS51257">
    <property type="entry name" value="PROKAR_LIPOPROTEIN"/>
    <property type="match status" value="1"/>
</dbReference>
<protein>
    <recommendedName>
        <fullName evidence="5">Lipoprotein</fullName>
    </recommendedName>
</protein>
<evidence type="ECO:0000313" key="3">
    <source>
        <dbReference type="EMBL" id="HJF31962.1"/>
    </source>
</evidence>
<dbReference type="EMBL" id="DYWT01000154">
    <property type="protein sequence ID" value="HJF31962.1"/>
    <property type="molecule type" value="Genomic_DNA"/>
</dbReference>
<reference evidence="3" key="2">
    <citation type="submission" date="2021-09" db="EMBL/GenBank/DDBJ databases">
        <authorList>
            <person name="Gilroy R."/>
        </authorList>
    </citation>
    <scope>NUCLEOTIDE SEQUENCE</scope>
    <source>
        <strain evidence="3">CHK171-7178</strain>
    </source>
</reference>
<sequence length="147" mass="16004">MKKGIAILFCIMLLAGCSSGGADAPKTETDGGTKVGQTEVKPDSSNTQDNAVVEKADESNEANTGEVITNSNNDALKDLPEFNVLADTIDLGVYHGMIETDNQGTRIILFGIEQNHKEYKSIFVKNDNRLKIIKLDNDGLIYNEILK</sequence>
<dbReference type="AlphaFoldDB" id="A0A921KD74"/>